<gene>
    <name evidence="2" type="ORF">AVDCRST_MAG37-2</name>
</gene>
<sequence length="188" mass="20966">MLGLTNMREDMEYISGVLDEMEALVEDASGVPMRKGRAMVDRTDLLTMLDELRGVLPRELSEAESIRRECAAVVAAAEEEARRIVENAHERAEAKVLDTELYRRSQRRAAEGVERAERYAREIRGGSDVYQDRVLGQLESWFEDSLISVGESRQELGSSPVRRSPATAAEQAPPEAEENGQGWRASSA</sequence>
<name>A0A6J4PR99_9ACTN</name>
<protein>
    <submittedName>
        <fullName evidence="2">Uncharacterized protein</fullName>
    </submittedName>
</protein>
<reference evidence="2" key="1">
    <citation type="submission" date="2020-02" db="EMBL/GenBank/DDBJ databases">
        <authorList>
            <person name="Meier V. D."/>
        </authorList>
    </citation>
    <scope>NUCLEOTIDE SEQUENCE</scope>
    <source>
        <strain evidence="2">AVDCRST_MAG37</strain>
    </source>
</reference>
<evidence type="ECO:0000313" key="2">
    <source>
        <dbReference type="EMBL" id="CAA9421885.1"/>
    </source>
</evidence>
<organism evidence="2">
    <name type="scientific">uncultured Rubrobacteraceae bacterium</name>
    <dbReference type="NCBI Taxonomy" id="349277"/>
    <lineage>
        <taxon>Bacteria</taxon>
        <taxon>Bacillati</taxon>
        <taxon>Actinomycetota</taxon>
        <taxon>Rubrobacteria</taxon>
        <taxon>Rubrobacterales</taxon>
        <taxon>Rubrobacteraceae</taxon>
        <taxon>environmental samples</taxon>
    </lineage>
</organism>
<dbReference type="AlphaFoldDB" id="A0A6J4PR99"/>
<feature type="compositionally biased region" description="Low complexity" evidence="1">
    <location>
        <begin position="165"/>
        <end position="174"/>
    </location>
</feature>
<dbReference type="EMBL" id="CADCVD010000001">
    <property type="protein sequence ID" value="CAA9421885.1"/>
    <property type="molecule type" value="Genomic_DNA"/>
</dbReference>
<accession>A0A6J4PR99</accession>
<evidence type="ECO:0000256" key="1">
    <source>
        <dbReference type="SAM" id="MobiDB-lite"/>
    </source>
</evidence>
<proteinExistence type="predicted"/>
<feature type="region of interest" description="Disordered" evidence="1">
    <location>
        <begin position="153"/>
        <end position="188"/>
    </location>
</feature>